<protein>
    <submittedName>
        <fullName evidence="1">Uncharacterized protein</fullName>
    </submittedName>
</protein>
<dbReference type="Pfam" id="PF16363">
    <property type="entry name" value="GDP_Man_Dehyd"/>
    <property type="match status" value="1"/>
</dbReference>
<evidence type="ECO:0000313" key="1">
    <source>
        <dbReference type="EMBL" id="CAD7235343.1"/>
    </source>
</evidence>
<dbReference type="InterPro" id="IPR003812">
    <property type="entry name" value="Fido"/>
</dbReference>
<dbReference type="OrthoDB" id="439046at2759"/>
<dbReference type="PROSITE" id="PS51459">
    <property type="entry name" value="FIDO"/>
    <property type="match status" value="1"/>
</dbReference>
<dbReference type="Gene3D" id="3.40.50.720">
    <property type="entry name" value="NAD(P)-binding Rossmann-like Domain"/>
    <property type="match status" value="1"/>
</dbReference>
<dbReference type="SUPFAM" id="SSF140931">
    <property type="entry name" value="Fic-like"/>
    <property type="match status" value="1"/>
</dbReference>
<dbReference type="InterPro" id="IPR036291">
    <property type="entry name" value="NAD(P)-bd_dom_sf"/>
</dbReference>
<dbReference type="Pfam" id="PF02661">
    <property type="entry name" value="Fic"/>
    <property type="match status" value="1"/>
</dbReference>
<reference evidence="1" key="1">
    <citation type="submission" date="2020-11" db="EMBL/GenBank/DDBJ databases">
        <authorList>
            <person name="Tran Van P."/>
        </authorList>
    </citation>
    <scope>NUCLEOTIDE SEQUENCE</scope>
</reference>
<gene>
    <name evidence="1" type="ORF">CTOB1V02_LOCUS13158</name>
</gene>
<dbReference type="InterPro" id="IPR036597">
    <property type="entry name" value="Fido-like_dom_sf"/>
</dbReference>
<dbReference type="GO" id="GO:0003824">
    <property type="term" value="F:catalytic activity"/>
    <property type="evidence" value="ECO:0007669"/>
    <property type="project" value="UniProtKB-ARBA"/>
</dbReference>
<organism evidence="1">
    <name type="scientific">Cyprideis torosa</name>
    <dbReference type="NCBI Taxonomy" id="163714"/>
    <lineage>
        <taxon>Eukaryota</taxon>
        <taxon>Metazoa</taxon>
        <taxon>Ecdysozoa</taxon>
        <taxon>Arthropoda</taxon>
        <taxon>Crustacea</taxon>
        <taxon>Oligostraca</taxon>
        <taxon>Ostracoda</taxon>
        <taxon>Podocopa</taxon>
        <taxon>Podocopida</taxon>
        <taxon>Cytherocopina</taxon>
        <taxon>Cytheroidea</taxon>
        <taxon>Cytherideidae</taxon>
        <taxon>Cyprideis</taxon>
    </lineage>
</organism>
<dbReference type="InterPro" id="IPR016040">
    <property type="entry name" value="NAD(P)-bd_dom"/>
</dbReference>
<dbReference type="PANTHER" id="PTHR13504:SF38">
    <property type="entry name" value="FIDO DOMAIN-CONTAINING PROTEIN"/>
    <property type="match status" value="1"/>
</dbReference>
<dbReference type="AlphaFoldDB" id="A0A7R8WP85"/>
<dbReference type="SUPFAM" id="SSF51735">
    <property type="entry name" value="NAD(P)-binding Rossmann-fold domains"/>
    <property type="match status" value="1"/>
</dbReference>
<dbReference type="PANTHER" id="PTHR13504">
    <property type="entry name" value="FIDO DOMAIN-CONTAINING PROTEIN DDB_G0283145"/>
    <property type="match status" value="1"/>
</dbReference>
<name>A0A7R8WP85_9CRUS</name>
<sequence length="534" mass="59663">MVPTWLNVSFRKGSKSTALNVAALCLIPTVLTTSIKTLTRFSPTRSITFGARSHVAVSFEMPEYTADVDALGRLLLLEAARLLGMEKRIRFYQAGSSEMFGKVASSSQSLWRGKGLRGLDHGKIEAGLGTGDYCAGGSEGGEATCVLKPARTPCREGVDTARSGTFLFQLGLDDAQLETLLLRVSDAQTRFRGSPLASVASQLEKEVVVHSIFGTNSIEGGTLTEEETQAALDLSPSETQDTEQRRAINLKRAYELAQKSVADPDWMLSEAFILSLHTEITQGLPDEYNRPGYIRDNPKNIATHVGDTAHGGRYKPPQYGKDIRTLLSALIQWHEQLKAAGIPALIRAPLVHYYYELIHPFWDGNGRVGRVIEASLLLAEGFRYAPFAMANYYHQNIDHYFALFNTCRKSAAKKRESPNTEFVSFFLEGMLATLHRLHDRVNGLIKVLLFETQLKRLHDDADINTRQYAIVSQLLERGQPINLSHLRKAAWYLGLYASLTDKTKQRDLKRLIDAKLIIKDKEERLWPGFVDVEY</sequence>
<dbReference type="Gene3D" id="1.10.3290.10">
    <property type="entry name" value="Fido-like domain"/>
    <property type="match status" value="1"/>
</dbReference>
<dbReference type="EMBL" id="OB672268">
    <property type="protein sequence ID" value="CAD7235343.1"/>
    <property type="molecule type" value="Genomic_DNA"/>
</dbReference>
<dbReference type="InterPro" id="IPR040198">
    <property type="entry name" value="Fido_containing"/>
</dbReference>
<proteinExistence type="predicted"/>
<accession>A0A7R8WP85</accession>